<dbReference type="GO" id="GO:0006355">
    <property type="term" value="P:regulation of DNA-templated transcription"/>
    <property type="evidence" value="ECO:0007669"/>
    <property type="project" value="InterPro"/>
</dbReference>
<feature type="domain" description="PAC" evidence="8">
    <location>
        <begin position="96"/>
        <end position="147"/>
    </location>
</feature>
<feature type="domain" description="PAS" evidence="7">
    <location>
        <begin position="22"/>
        <end position="92"/>
    </location>
</feature>
<evidence type="ECO:0000256" key="2">
    <source>
        <dbReference type="ARBA" id="ARBA00012438"/>
    </source>
</evidence>
<dbReference type="SMART" id="SM00388">
    <property type="entry name" value="HisKA"/>
    <property type="match status" value="1"/>
</dbReference>
<dbReference type="CDD" id="cd00082">
    <property type="entry name" value="HisKA"/>
    <property type="match status" value="1"/>
</dbReference>
<dbReference type="SUPFAM" id="SSF55781">
    <property type="entry name" value="GAF domain-like"/>
    <property type="match status" value="1"/>
</dbReference>
<feature type="domain" description="PAC" evidence="8">
    <location>
        <begin position="223"/>
        <end position="275"/>
    </location>
</feature>
<dbReference type="SMART" id="SM00091">
    <property type="entry name" value="PAS"/>
    <property type="match status" value="7"/>
</dbReference>
<dbReference type="InterPro" id="IPR003594">
    <property type="entry name" value="HATPase_dom"/>
</dbReference>
<dbReference type="Gene3D" id="1.10.287.130">
    <property type="match status" value="1"/>
</dbReference>
<feature type="domain" description="PAS" evidence="7">
    <location>
        <begin position="400"/>
        <end position="451"/>
    </location>
</feature>
<dbReference type="Pfam" id="PF13426">
    <property type="entry name" value="PAS_9"/>
    <property type="match status" value="3"/>
</dbReference>
<dbReference type="InterPro" id="IPR013767">
    <property type="entry name" value="PAS_fold"/>
</dbReference>
<dbReference type="Pfam" id="PF08447">
    <property type="entry name" value="PAS_3"/>
    <property type="match status" value="1"/>
</dbReference>
<dbReference type="SUPFAM" id="SSF47384">
    <property type="entry name" value="Homodimeric domain of signal transducing histidine kinase"/>
    <property type="match status" value="1"/>
</dbReference>
<feature type="domain" description="PAS" evidence="7">
    <location>
        <begin position="1049"/>
        <end position="1118"/>
    </location>
</feature>
<name>A0A1S9P7U5_9SPHI</name>
<dbReference type="EMBL" id="MBTF01000038">
    <property type="protein sequence ID" value="OOQ56718.1"/>
    <property type="molecule type" value="Genomic_DNA"/>
</dbReference>
<dbReference type="EC" id="2.7.13.3" evidence="2"/>
<dbReference type="SUPFAM" id="SSF55874">
    <property type="entry name" value="ATPase domain of HSP90 chaperone/DNA topoisomerase II/histidine kinase"/>
    <property type="match status" value="1"/>
</dbReference>
<dbReference type="InterPro" id="IPR035965">
    <property type="entry name" value="PAS-like_dom_sf"/>
</dbReference>
<dbReference type="Pfam" id="PF00512">
    <property type="entry name" value="HisKA"/>
    <property type="match status" value="1"/>
</dbReference>
<dbReference type="STRING" id="1792845.BC343_17135"/>
<dbReference type="Pfam" id="PF02518">
    <property type="entry name" value="HATPase_c"/>
    <property type="match status" value="1"/>
</dbReference>
<dbReference type="InterPro" id="IPR003661">
    <property type="entry name" value="HisK_dim/P_dom"/>
</dbReference>
<evidence type="ECO:0000256" key="3">
    <source>
        <dbReference type="ARBA" id="ARBA00022553"/>
    </source>
</evidence>
<evidence type="ECO:0000313" key="9">
    <source>
        <dbReference type="EMBL" id="OOQ56718.1"/>
    </source>
</evidence>
<dbReference type="InterPro" id="IPR000014">
    <property type="entry name" value="PAS"/>
</dbReference>
<dbReference type="SUPFAM" id="SSF55785">
    <property type="entry name" value="PYP-like sensor domain (PAS domain)"/>
    <property type="match status" value="8"/>
</dbReference>
<dbReference type="Gene3D" id="3.30.565.10">
    <property type="entry name" value="Histidine kinase-like ATPase, C-terminal domain"/>
    <property type="match status" value="1"/>
</dbReference>
<evidence type="ECO:0000259" key="8">
    <source>
        <dbReference type="PROSITE" id="PS50113"/>
    </source>
</evidence>
<dbReference type="InterPro" id="IPR004358">
    <property type="entry name" value="Sig_transdc_His_kin-like_C"/>
</dbReference>
<feature type="domain" description="PAC" evidence="8">
    <location>
        <begin position="590"/>
        <end position="644"/>
    </location>
</feature>
<dbReference type="Gene3D" id="3.30.450.20">
    <property type="entry name" value="PAS domain"/>
    <property type="match status" value="8"/>
</dbReference>
<feature type="domain" description="PAS" evidence="7">
    <location>
        <begin position="165"/>
        <end position="208"/>
    </location>
</feature>
<dbReference type="GO" id="GO:0000155">
    <property type="term" value="F:phosphorelay sensor kinase activity"/>
    <property type="evidence" value="ECO:0007669"/>
    <property type="project" value="InterPro"/>
</dbReference>
<feature type="domain" description="PAS" evidence="7">
    <location>
        <begin position="513"/>
        <end position="589"/>
    </location>
</feature>
<dbReference type="Pfam" id="PF08448">
    <property type="entry name" value="PAS_4"/>
    <property type="match status" value="2"/>
</dbReference>
<dbReference type="Pfam" id="PF00989">
    <property type="entry name" value="PAS"/>
    <property type="match status" value="1"/>
</dbReference>
<evidence type="ECO:0000313" key="10">
    <source>
        <dbReference type="Proteomes" id="UP000189739"/>
    </source>
</evidence>
<dbReference type="OrthoDB" id="1522284at2"/>
<evidence type="ECO:0000256" key="1">
    <source>
        <dbReference type="ARBA" id="ARBA00000085"/>
    </source>
</evidence>
<dbReference type="InterPro" id="IPR052162">
    <property type="entry name" value="Sensor_kinase/Photoreceptor"/>
</dbReference>
<dbReference type="CDD" id="cd00130">
    <property type="entry name" value="PAS"/>
    <property type="match status" value="6"/>
</dbReference>
<dbReference type="PROSITE" id="PS50113">
    <property type="entry name" value="PAC"/>
    <property type="match status" value="4"/>
</dbReference>
<protein>
    <recommendedName>
        <fullName evidence="2">histidine kinase</fullName>
        <ecNumber evidence="2">2.7.13.3</ecNumber>
    </recommendedName>
</protein>
<dbReference type="InterPro" id="IPR003018">
    <property type="entry name" value="GAF"/>
</dbReference>
<evidence type="ECO:0000256" key="4">
    <source>
        <dbReference type="ARBA" id="ARBA00022679"/>
    </source>
</evidence>
<keyword evidence="5" id="KW-0418">Kinase</keyword>
<sequence length="1407" mass="161610">MIEPGANENTYENHSKTVLEGENRLFLKLIENSYSGITLLDKNLKIIYRSPSARGISGWDLTGGTEGMIDNFTHPEDLALVKEAFEKVFAYPAQPVKAVFRTRNFEGYYIWLECVFTNMLDDEDVAGIVCNFIDVTEQKNIEEALNRTVHELTDYKYALDEAAIVAITDQKGIITHVNENFCRISKYSRDELIGNDHRIINSGYHDKDFIKQLWATIANGSIWKGELKNKAKDGSFYWVDTTIVPFLNNKGKPYQYVAIRSDITERKIRHEKVMENGRFIKTITDNLPAIIAYWTSDLQCLFANKGLLDWFQKKPHEVHGIHKQVLLGKKEFTAHEEHINNVLRGTPQSFERTLIRRDGKKIYTYTQYVPDLQGGAVNGFYSLIYDITEVKLAEEALKKQTEQVEHLLDSITDGFIGLDENMCYTYANKQLGKMIEVDPQTLVGRNVWEVFPNAVGSPTFYAIQGAFAKKEFVQNEDYQEHLGLWHENRIYPTGNGLSIFIRDITQRKKEEKHLKLLESVITNTSDSILVTEAEPFDEPGPRIIYVNEAFTKMTGYTPEEVIGQTPRMFQGPKTKRAELDRLKASMQKWEPCEISTINYKKNGDEFWVNISIVPVANDKGWYTHWVAVERDISKKKNEDLQKELLAETSLIFSEDAPLSDTLKIVLARIAAYGDFVLAEFWLVDRERKKVKLAVNHCERGGKLERFLNDSSQPRSFNYNEGFPGKCWANGQLMYWNHTGDDGDFMRAAMARQCGLKRTYAVPLDCNGEVIGILLLMMDRDQQPAMGLVDLFSNFSRYFGAEIRRKQLEQELNQLVTFAPDVICIVGLDGYFKKINPALCKLLDYTEKELLERPFFDFMHPEDRTFSMGLLDSFAAINENLYVENRYLSKGGKIKWLSWSTTPMTGEGLIFCVAKDITDKKELEDLLKKATNLAKIGSWELDLVSGSVYWSAITKEILEVEADFEPTLELGISLYKEGESRNKAVEVVQNAIQNGEQWDEELEVVSPSGINKWVRIIGDAEFTGGICVRLYGSCQDISVRKKAQMQIQQTLNEKNTILESIGDAFFAIDRNWIITYWNKVAEIVLGKQRQEVLDKNIWQVFPEAIGSESYKHYKAAIERQSPVHFEDYYPPLEKWYEVSAYPSEMGLSVYFKDITDRKLYSIKLLELNKNLQKQAKDLAISNAELEQFAYVASHDLQEPLRMVTSFLSQLERKYNTVLDDKGRQYIYFAVDGAKRMRQIILDLLEFSRVGKLEDKLEIVDVNILLQDILILFRKKIEEKHAEVKVGVMPVLNTYITSLRQIFQNLIGNSLKYTEPGGPSPIIEISCVEDAMHWRFKIKDNGIGIEDEYFEKIFIIFQRLHNKDEYSGTGMGLAVSKKIIDSMGGKIWLESKPGLGTTFYFTILKNNRP</sequence>
<dbReference type="InterPro" id="IPR005467">
    <property type="entry name" value="His_kinase_dom"/>
</dbReference>
<dbReference type="InterPro" id="IPR001610">
    <property type="entry name" value="PAC"/>
</dbReference>
<dbReference type="InterPro" id="IPR000700">
    <property type="entry name" value="PAS-assoc_C"/>
</dbReference>
<dbReference type="InterPro" id="IPR036890">
    <property type="entry name" value="HATPase_C_sf"/>
</dbReference>
<comment type="catalytic activity">
    <reaction evidence="1">
        <text>ATP + protein L-histidine = ADP + protein N-phospho-L-histidine.</text>
        <dbReference type="EC" id="2.7.13.3"/>
    </reaction>
</comment>
<dbReference type="InterPro" id="IPR029016">
    <property type="entry name" value="GAF-like_dom_sf"/>
</dbReference>
<dbReference type="PANTHER" id="PTHR43304">
    <property type="entry name" value="PHYTOCHROME-LIKE PROTEIN CPH1"/>
    <property type="match status" value="1"/>
</dbReference>
<evidence type="ECO:0000256" key="5">
    <source>
        <dbReference type="ARBA" id="ARBA00022777"/>
    </source>
</evidence>
<dbReference type="PANTHER" id="PTHR43304:SF1">
    <property type="entry name" value="PAC DOMAIN-CONTAINING PROTEIN"/>
    <property type="match status" value="1"/>
</dbReference>
<gene>
    <name evidence="9" type="ORF">BC343_17135</name>
</gene>
<dbReference type="InterPro" id="IPR013656">
    <property type="entry name" value="PAS_4"/>
</dbReference>
<keyword evidence="10" id="KW-1185">Reference proteome</keyword>
<keyword evidence="4" id="KW-0808">Transferase</keyword>
<dbReference type="SMART" id="SM00086">
    <property type="entry name" value="PAC"/>
    <property type="match status" value="6"/>
</dbReference>
<evidence type="ECO:0000259" key="6">
    <source>
        <dbReference type="PROSITE" id="PS50109"/>
    </source>
</evidence>
<evidence type="ECO:0000259" key="7">
    <source>
        <dbReference type="PROSITE" id="PS50112"/>
    </source>
</evidence>
<dbReference type="InterPro" id="IPR013655">
    <property type="entry name" value="PAS_fold_3"/>
</dbReference>
<dbReference type="NCBIfam" id="TIGR00229">
    <property type="entry name" value="sensory_box"/>
    <property type="match status" value="6"/>
</dbReference>
<keyword evidence="3" id="KW-0597">Phosphoprotein</keyword>
<proteinExistence type="predicted"/>
<dbReference type="InterPro" id="IPR036097">
    <property type="entry name" value="HisK_dim/P_sf"/>
</dbReference>
<dbReference type="PROSITE" id="PS50112">
    <property type="entry name" value="PAS"/>
    <property type="match status" value="6"/>
</dbReference>
<feature type="domain" description="PAS" evidence="7">
    <location>
        <begin position="807"/>
        <end position="863"/>
    </location>
</feature>
<feature type="domain" description="Histidine kinase" evidence="6">
    <location>
        <begin position="1190"/>
        <end position="1405"/>
    </location>
</feature>
<dbReference type="SMART" id="SM00387">
    <property type="entry name" value="HATPase_c"/>
    <property type="match status" value="1"/>
</dbReference>
<dbReference type="FunFam" id="3.30.565.10:FF:000006">
    <property type="entry name" value="Sensor histidine kinase WalK"/>
    <property type="match status" value="1"/>
</dbReference>
<reference evidence="9 10" key="1">
    <citation type="submission" date="2016-07" db="EMBL/GenBank/DDBJ databases">
        <title>Genomic analysis of zinc-resistant bacterium Mucilaginibacter pedocola TBZ30.</title>
        <authorList>
            <person name="Huang J."/>
            <person name="Tang J."/>
        </authorList>
    </citation>
    <scope>NUCLEOTIDE SEQUENCE [LARGE SCALE GENOMIC DNA]</scope>
    <source>
        <strain evidence="9 10">TBZ30</strain>
    </source>
</reference>
<dbReference type="Proteomes" id="UP000189739">
    <property type="component" value="Unassembled WGS sequence"/>
</dbReference>
<dbReference type="Gene3D" id="3.30.450.40">
    <property type="match status" value="1"/>
</dbReference>
<dbReference type="Pfam" id="PF13185">
    <property type="entry name" value="GAF_2"/>
    <property type="match status" value="1"/>
</dbReference>
<dbReference type="PRINTS" id="PR00344">
    <property type="entry name" value="BCTRLSENSOR"/>
</dbReference>
<accession>A0A1S9P7U5</accession>
<feature type="domain" description="PAC" evidence="8">
    <location>
        <begin position="348"/>
        <end position="399"/>
    </location>
</feature>
<dbReference type="PROSITE" id="PS50109">
    <property type="entry name" value="HIS_KIN"/>
    <property type="match status" value="1"/>
</dbReference>
<organism evidence="9 10">
    <name type="scientific">Mucilaginibacter pedocola</name>
    <dbReference type="NCBI Taxonomy" id="1792845"/>
    <lineage>
        <taxon>Bacteria</taxon>
        <taxon>Pseudomonadati</taxon>
        <taxon>Bacteroidota</taxon>
        <taxon>Sphingobacteriia</taxon>
        <taxon>Sphingobacteriales</taxon>
        <taxon>Sphingobacteriaceae</taxon>
        <taxon>Mucilaginibacter</taxon>
    </lineage>
</organism>
<comment type="caution">
    <text evidence="9">The sequence shown here is derived from an EMBL/GenBank/DDBJ whole genome shotgun (WGS) entry which is preliminary data.</text>
</comment>